<organism evidence="5 6">
    <name type="scientific">Chara braunii</name>
    <name type="common">Braun's stonewort</name>
    <dbReference type="NCBI Taxonomy" id="69332"/>
    <lineage>
        <taxon>Eukaryota</taxon>
        <taxon>Viridiplantae</taxon>
        <taxon>Streptophyta</taxon>
        <taxon>Charophyceae</taxon>
        <taxon>Charales</taxon>
        <taxon>Characeae</taxon>
        <taxon>Chara</taxon>
    </lineage>
</organism>
<comment type="caution">
    <text evidence="5">The sequence shown here is derived from an EMBL/GenBank/DDBJ whole genome shotgun (WGS) entry which is preliminary data.</text>
</comment>
<evidence type="ECO:0000256" key="3">
    <source>
        <dbReference type="PROSITE-ProRule" id="PRU00221"/>
    </source>
</evidence>
<evidence type="ECO:0000313" key="5">
    <source>
        <dbReference type="EMBL" id="GBG91114.1"/>
    </source>
</evidence>
<dbReference type="PROSITE" id="PS00678">
    <property type="entry name" value="WD_REPEATS_1"/>
    <property type="match status" value="1"/>
</dbReference>
<feature type="region of interest" description="Disordered" evidence="4">
    <location>
        <begin position="393"/>
        <end position="433"/>
    </location>
</feature>
<dbReference type="STRING" id="69332.A0A388M951"/>
<dbReference type="Proteomes" id="UP000265515">
    <property type="component" value="Unassembled WGS sequence"/>
</dbReference>
<keyword evidence="2" id="KW-0677">Repeat</keyword>
<keyword evidence="6" id="KW-1185">Reference proteome</keyword>
<dbReference type="InterPro" id="IPR036322">
    <property type="entry name" value="WD40_repeat_dom_sf"/>
</dbReference>
<dbReference type="PANTHER" id="PTHR19862">
    <property type="entry name" value="WD REPEAT-CONTAINING PROTEIN 48"/>
    <property type="match status" value="1"/>
</dbReference>
<dbReference type="Pfam" id="PF00400">
    <property type="entry name" value="WD40"/>
    <property type="match status" value="5"/>
</dbReference>
<feature type="region of interest" description="Disordered" evidence="4">
    <location>
        <begin position="559"/>
        <end position="629"/>
    </location>
</feature>
<dbReference type="AlphaFoldDB" id="A0A388M951"/>
<dbReference type="GO" id="GO:0043130">
    <property type="term" value="F:ubiquitin binding"/>
    <property type="evidence" value="ECO:0007669"/>
    <property type="project" value="TreeGrafter"/>
</dbReference>
<dbReference type="InterPro" id="IPR001680">
    <property type="entry name" value="WD40_rpt"/>
</dbReference>
<keyword evidence="1 3" id="KW-0853">WD repeat</keyword>
<evidence type="ECO:0000256" key="1">
    <source>
        <dbReference type="ARBA" id="ARBA00022574"/>
    </source>
</evidence>
<feature type="repeat" description="WD" evidence="3">
    <location>
        <begin position="279"/>
        <end position="320"/>
    </location>
</feature>
<feature type="repeat" description="WD" evidence="3">
    <location>
        <begin position="237"/>
        <end position="278"/>
    </location>
</feature>
<dbReference type="PROSITE" id="PS50082">
    <property type="entry name" value="WD_REPEATS_2"/>
    <property type="match status" value="3"/>
</dbReference>
<dbReference type="PRINTS" id="PR00320">
    <property type="entry name" value="GPROTEINBRPT"/>
</dbReference>
<accession>A0A388M951</accession>
<dbReference type="Gramene" id="GBG91114">
    <property type="protein sequence ID" value="GBG91114"/>
    <property type="gene ID" value="CBR_g51918"/>
</dbReference>
<dbReference type="SUPFAM" id="SSF50978">
    <property type="entry name" value="WD40 repeat-like"/>
    <property type="match status" value="1"/>
</dbReference>
<sequence>MHRVGSTGNTAGARRKERRLTYVLRNSRDSKHCSGVNALLLANEYGRPAEGGEISELDVDAEVLFSAGRDGTVKRWTVNGAAAAECSMTFESHVDWVNDIVLIGSDTLVSCSSDMTIKTWRAFSSEGSKGECTRTLRQHSDYVKALAAARQTNLVASGGLRCEVFVWDLEGSTVPVARAPMNDGASPMHDSGAYAGAGGMGVLGMPAGNSVHSSSAQDRSGCMGAGYSAITRTPVAFKGHKESVYALAMNDDGTVLASGGTEKAIRIWDPRTGAKQMKLKGHSDNIRCLLLDPAGRFCLSGSSDHIIRLWDLGQQRCVHAYATHMDSVWTLASTPSFNAVYSGGRDKCVMNYVVDRLCLAVPDEGGAEQPAGTAASSAAAGSGNGPCSNGGSVAAGTTGASEQGNAGDGGNAQASTASAGAAPGTKPRPRGPLVEIMCNDQDMAGEVCLWEITNGRIKQRFGNVSLEEKEKELFEKVSVPSWFTMDTRLGSISVHLDVPQCFAAEMYAIDLCVPSATEEMKLNLGEHTLRGLFCHWLARRQQRLIAEEQQHVKERLQMSNGTAASREGSEEGSVDGKPSGREAQAVPSTMHGGGGGGGVGGGGGTGTAASSGAAAGSTTDQADGPLSGVLPAFDFPAECPPSIITEGSAEVPWRKAINELDGTEDERDIPHWCLECLLHKRFHREPSNAKCSFYLHPCDGSQLPCLSQSKLSAPKILRIQKAELTSLTESMQNPHYNFERNCAVWGLGGTGRGGCSWVSGEGSWQQWWQADDEVGEGGSRSGEEMVAMVGRKVTMGGEELVRSRCRADDILAAVDLGRRSGQIGGPSGKNKWGGY</sequence>
<dbReference type="GO" id="GO:0000724">
    <property type="term" value="P:double-strand break repair via homologous recombination"/>
    <property type="evidence" value="ECO:0007669"/>
    <property type="project" value="TreeGrafter"/>
</dbReference>
<evidence type="ECO:0000313" key="6">
    <source>
        <dbReference type="Proteomes" id="UP000265515"/>
    </source>
</evidence>
<evidence type="ECO:0000256" key="2">
    <source>
        <dbReference type="ARBA" id="ARBA00022737"/>
    </source>
</evidence>
<feature type="repeat" description="WD" evidence="3">
    <location>
        <begin position="136"/>
        <end position="170"/>
    </location>
</feature>
<feature type="compositionally biased region" description="Low complexity" evidence="4">
    <location>
        <begin position="393"/>
        <end position="425"/>
    </location>
</feature>
<dbReference type="SMART" id="SM00320">
    <property type="entry name" value="WD40"/>
    <property type="match status" value="6"/>
</dbReference>
<protein>
    <submittedName>
        <fullName evidence="5">Uncharacterized protein</fullName>
    </submittedName>
</protein>
<dbReference type="InterPro" id="IPR019775">
    <property type="entry name" value="WD40_repeat_CS"/>
</dbReference>
<gene>
    <name evidence="5" type="ORF">CBR_g51918</name>
</gene>
<dbReference type="CDD" id="cd00200">
    <property type="entry name" value="WD40"/>
    <property type="match status" value="1"/>
</dbReference>
<name>A0A388M951_CHABU</name>
<dbReference type="PANTHER" id="PTHR19862:SF14">
    <property type="entry name" value="WD REPEAT-CONTAINING PROTEIN 48"/>
    <property type="match status" value="1"/>
</dbReference>
<dbReference type="OMA" id="IRHYHIL"/>
<dbReference type="InterPro" id="IPR015943">
    <property type="entry name" value="WD40/YVTN_repeat-like_dom_sf"/>
</dbReference>
<evidence type="ECO:0000256" key="4">
    <source>
        <dbReference type="SAM" id="MobiDB-lite"/>
    </source>
</evidence>
<dbReference type="Gene3D" id="2.130.10.10">
    <property type="entry name" value="YVTN repeat-like/Quinoprotein amine dehydrogenase"/>
    <property type="match status" value="2"/>
</dbReference>
<feature type="compositionally biased region" description="Gly residues" evidence="4">
    <location>
        <begin position="591"/>
        <end position="606"/>
    </location>
</feature>
<proteinExistence type="predicted"/>
<dbReference type="PROSITE" id="PS50294">
    <property type="entry name" value="WD_REPEATS_REGION"/>
    <property type="match status" value="2"/>
</dbReference>
<feature type="compositionally biased region" description="Low complexity" evidence="4">
    <location>
        <begin position="607"/>
        <end position="619"/>
    </location>
</feature>
<dbReference type="InterPro" id="IPR051246">
    <property type="entry name" value="WDR48"/>
</dbReference>
<dbReference type="InterPro" id="IPR020472">
    <property type="entry name" value="WD40_PAC1"/>
</dbReference>
<dbReference type="EMBL" id="BFEA01000873">
    <property type="protein sequence ID" value="GBG91114.1"/>
    <property type="molecule type" value="Genomic_DNA"/>
</dbReference>
<reference evidence="5 6" key="1">
    <citation type="journal article" date="2018" name="Cell">
        <title>The Chara Genome: Secondary Complexity and Implications for Plant Terrestrialization.</title>
        <authorList>
            <person name="Nishiyama T."/>
            <person name="Sakayama H."/>
            <person name="Vries J.D."/>
            <person name="Buschmann H."/>
            <person name="Saint-Marcoux D."/>
            <person name="Ullrich K.K."/>
            <person name="Haas F.B."/>
            <person name="Vanderstraeten L."/>
            <person name="Becker D."/>
            <person name="Lang D."/>
            <person name="Vosolsobe S."/>
            <person name="Rombauts S."/>
            <person name="Wilhelmsson P.K.I."/>
            <person name="Janitza P."/>
            <person name="Kern R."/>
            <person name="Heyl A."/>
            <person name="Rumpler F."/>
            <person name="Villalobos L.I.A.C."/>
            <person name="Clay J.M."/>
            <person name="Skokan R."/>
            <person name="Toyoda A."/>
            <person name="Suzuki Y."/>
            <person name="Kagoshima H."/>
            <person name="Schijlen E."/>
            <person name="Tajeshwar N."/>
            <person name="Catarino B."/>
            <person name="Hetherington A.J."/>
            <person name="Saltykova A."/>
            <person name="Bonnot C."/>
            <person name="Breuninger H."/>
            <person name="Symeonidi A."/>
            <person name="Radhakrishnan G.V."/>
            <person name="Van Nieuwerburgh F."/>
            <person name="Deforce D."/>
            <person name="Chang C."/>
            <person name="Karol K.G."/>
            <person name="Hedrich R."/>
            <person name="Ulvskov P."/>
            <person name="Glockner G."/>
            <person name="Delwiche C.F."/>
            <person name="Petrasek J."/>
            <person name="Van de Peer Y."/>
            <person name="Friml J."/>
            <person name="Beilby M."/>
            <person name="Dolan L."/>
            <person name="Kohara Y."/>
            <person name="Sugano S."/>
            <person name="Fujiyama A."/>
            <person name="Delaux P.-M."/>
            <person name="Quint M."/>
            <person name="TheiBen G."/>
            <person name="Hagemann M."/>
            <person name="Harholt J."/>
            <person name="Dunand C."/>
            <person name="Zachgo S."/>
            <person name="Langdale J."/>
            <person name="Maumus F."/>
            <person name="Straeten D.V.D."/>
            <person name="Gould S.B."/>
            <person name="Rensing S.A."/>
        </authorList>
    </citation>
    <scope>NUCLEOTIDE SEQUENCE [LARGE SCALE GENOMIC DNA]</scope>
    <source>
        <strain evidence="5 6">S276</strain>
    </source>
</reference>
<dbReference type="OrthoDB" id="2421129at2759"/>